<sequence>MKSSIFATFIFFGSVFSSPHRHLHQHTARHPKQQDERPVTWVTEVVLKTVQVTSTVWVTPLAEPTHVLVEHPAAEVTMSAPNTPAQFFEPQPSIDQGTSSPEITFEKNDDTILLPEPRPSIDQGTPSSEIASEKNDDTILLPEPRPSTDKDTPPFIIAPEKSYDTVQSFEPQPFKDRNIPSSEIALEKSDQPNDEATIENLPSESITSSPVTPGENHEISETNLDEIKASEPSTPSESMVASSQIPSEASLASNNTAIHDHATAATCSPSSPCDGDITYYDPGVGYGACGWKNTKNEPVVALPHEFMGSKSNGNSYCGKTITIVRDGKKSTARVVDKCMGCTGYSIDLSDAVFTQLAALSVGRTSAKWWVN</sequence>
<comment type="caution">
    <text evidence="3">The sequence shown here is derived from an EMBL/GenBank/DDBJ whole genome shotgun (WGS) entry which is preliminary data.</text>
</comment>
<dbReference type="CDD" id="cd22191">
    <property type="entry name" value="DPBB_RlpA_EXP_N-like"/>
    <property type="match status" value="1"/>
</dbReference>
<organism evidence="3 4">
    <name type="scientific">Golovinomyces cichoracearum</name>
    <dbReference type="NCBI Taxonomy" id="62708"/>
    <lineage>
        <taxon>Eukaryota</taxon>
        <taxon>Fungi</taxon>
        <taxon>Dikarya</taxon>
        <taxon>Ascomycota</taxon>
        <taxon>Pezizomycotina</taxon>
        <taxon>Leotiomycetes</taxon>
        <taxon>Erysiphales</taxon>
        <taxon>Erysiphaceae</taxon>
        <taxon>Golovinomyces</taxon>
    </lineage>
</organism>
<dbReference type="OrthoDB" id="623670at2759"/>
<evidence type="ECO:0000256" key="2">
    <source>
        <dbReference type="SAM" id="MobiDB-lite"/>
    </source>
</evidence>
<feature type="compositionally biased region" description="Polar residues" evidence="2">
    <location>
        <begin position="93"/>
        <end position="102"/>
    </location>
</feature>
<reference evidence="3 4" key="1">
    <citation type="journal article" date="2018" name="BMC Genomics">
        <title>Comparative genome analyses reveal sequence features reflecting distinct modes of host-adaptation between dicot and monocot powdery mildew.</title>
        <authorList>
            <person name="Wu Y."/>
            <person name="Ma X."/>
            <person name="Pan Z."/>
            <person name="Kale S.D."/>
            <person name="Song Y."/>
            <person name="King H."/>
            <person name="Zhang Q."/>
            <person name="Presley C."/>
            <person name="Deng X."/>
            <person name="Wei C.I."/>
            <person name="Xiao S."/>
        </authorList>
    </citation>
    <scope>NUCLEOTIDE SEQUENCE [LARGE SCALE GENOMIC DNA]</scope>
    <source>
        <strain evidence="3">UCSC1</strain>
    </source>
</reference>
<dbReference type="InterPro" id="IPR036908">
    <property type="entry name" value="RlpA-like_sf"/>
</dbReference>
<evidence type="ECO:0000313" key="4">
    <source>
        <dbReference type="Proteomes" id="UP000285405"/>
    </source>
</evidence>
<dbReference type="PANTHER" id="PTHR31836:SF28">
    <property type="entry name" value="SRCR DOMAIN-CONTAINING PROTEIN-RELATED"/>
    <property type="match status" value="1"/>
</dbReference>
<dbReference type="SUPFAM" id="SSF50685">
    <property type="entry name" value="Barwin-like endoglucanases"/>
    <property type="match status" value="1"/>
</dbReference>
<dbReference type="EMBL" id="MCBR01006634">
    <property type="protein sequence ID" value="RKF77154.1"/>
    <property type="molecule type" value="Genomic_DNA"/>
</dbReference>
<protein>
    <submittedName>
        <fullName evidence="3">Putative rare lipoprotein a-like double-psi beta-barrel domain-containing</fullName>
    </submittedName>
</protein>
<feature type="region of interest" description="Disordered" evidence="2">
    <location>
        <begin position="184"/>
        <end position="248"/>
    </location>
</feature>
<evidence type="ECO:0000313" key="3">
    <source>
        <dbReference type="EMBL" id="RKF77154.1"/>
    </source>
</evidence>
<name>A0A420IRL1_9PEZI</name>
<evidence type="ECO:0000256" key="1">
    <source>
        <dbReference type="ARBA" id="ARBA00022729"/>
    </source>
</evidence>
<feature type="region of interest" description="Disordered" evidence="2">
    <location>
        <begin position="83"/>
        <end position="160"/>
    </location>
</feature>
<feature type="compositionally biased region" description="Polar residues" evidence="2">
    <location>
        <begin position="200"/>
        <end position="211"/>
    </location>
</feature>
<dbReference type="Proteomes" id="UP000285405">
    <property type="component" value="Unassembled WGS sequence"/>
</dbReference>
<dbReference type="PANTHER" id="PTHR31836">
    <property type="match status" value="1"/>
</dbReference>
<accession>A0A420IRL1</accession>
<keyword evidence="3" id="KW-0449">Lipoprotein</keyword>
<dbReference type="Gene3D" id="2.40.40.10">
    <property type="entry name" value="RlpA-like domain"/>
    <property type="match status" value="1"/>
</dbReference>
<proteinExistence type="predicted"/>
<feature type="compositionally biased region" description="Polar residues" evidence="2">
    <location>
        <begin position="231"/>
        <end position="248"/>
    </location>
</feature>
<gene>
    <name evidence="3" type="ORF">GcC1_066022</name>
</gene>
<feature type="compositionally biased region" description="Basic and acidic residues" evidence="2">
    <location>
        <begin position="215"/>
        <end position="229"/>
    </location>
</feature>
<dbReference type="InterPro" id="IPR051477">
    <property type="entry name" value="Expansin_CellWall"/>
</dbReference>
<keyword evidence="1" id="KW-0732">Signal</keyword>
<dbReference type="AlphaFoldDB" id="A0A420IRL1"/>